<dbReference type="Gene3D" id="1.25.40.10">
    <property type="entry name" value="Tetratricopeptide repeat domain"/>
    <property type="match status" value="3"/>
</dbReference>
<keyword evidence="1" id="KW-0677">Repeat</keyword>
<dbReference type="EMBL" id="QKYT01000087">
    <property type="protein sequence ID" value="RIA94223.1"/>
    <property type="molecule type" value="Genomic_DNA"/>
</dbReference>
<organism evidence="5 6">
    <name type="scientific">Glomus cerebriforme</name>
    <dbReference type="NCBI Taxonomy" id="658196"/>
    <lineage>
        <taxon>Eukaryota</taxon>
        <taxon>Fungi</taxon>
        <taxon>Fungi incertae sedis</taxon>
        <taxon>Mucoromycota</taxon>
        <taxon>Glomeromycotina</taxon>
        <taxon>Glomeromycetes</taxon>
        <taxon>Glomerales</taxon>
        <taxon>Glomeraceae</taxon>
        <taxon>Glomus</taxon>
    </lineage>
</organism>
<dbReference type="InterPro" id="IPR013083">
    <property type="entry name" value="Znf_RING/FYVE/PHD"/>
</dbReference>
<evidence type="ECO:0000313" key="5">
    <source>
        <dbReference type="EMBL" id="RIA94223.1"/>
    </source>
</evidence>
<keyword evidence="4" id="KW-0067">ATP-binding</keyword>
<dbReference type="InterPro" id="IPR017441">
    <property type="entry name" value="Protein_kinase_ATP_BS"/>
</dbReference>
<gene>
    <name evidence="5" type="ORF">C1645_865865</name>
</gene>
<keyword evidence="4" id="KW-0547">Nucleotide-binding</keyword>
<sequence length="1280" mass="150376">MAPKTSVVNDSTWFSLKSKPSQVEPYRLEGSSQTKPSQVMKLMELMKPMEPMEPMIWIKIVMCSALVHLFTVKKAKFCLTTLFNNSIMMLSNTENLETLISEGRIEYYEYSDFKNIQPIGKGSFGSVSRATWKNTTRYFALKSFNNDKQTLKEIVKEHNTVINESFFERKSSHSNSKSSDEIPNMSEELSIGSSIINLLNDNKSEISTQSLQSNQLNIVEYKNSLSNSATNSLRNTIELKLEENGFITPDDKAKELIKELAEIKSLYALRLIFEDVKYEFSNKVLIDSLVALADPSPFNLYYSKESVARLELHLRAWIAVLERICFSPICLTKKLRDKVYNSLMKFAEIHQKTIEELENNNFNPNFNQQKDNDEEKISKKRNYNIDFLLIHLRDTLHSLRDDETWIQKIIRRTKELLKSTLNITLGDTVSNNSCSTLSILTQLRQDLSFKYPVATYYVDWRIMLIIQHSLFNWFESSEKIINKKFGERLLMEYFWYYLEREWINVDDKSILDFQPKFDEASNKLAKSLRNTGGFLNELTRNEPLSLPHTLWFGILDLAQNLIQKSTQVATYGLCYYLAIESLNKAPSNFIQFKAIEILLHLHNINDELFSMIELDFDQYIQKLIKNNSTNSSENFQNLLSFVREKYLEDLKILNNEKGKGKSLEQNSYLKREQISQSNILDVIANEMICPISKEPTDQLCILKCQHILSFDNFKKLKQKLCPKCREKIVDSDIKYISQSTIYKNLYSHLFEAGYILPSIELEHTDQMTNDQYNSDSDNLETDLIITKKKKFMNAIKLNSNISLQSIFPRISKKQHPIYQSIIKELDGKNYEKAEYWCKEYLKTFPKNYNMRCILAYTYRCLNDYEQAHLYLNEAVDLKEKNPIAYFLRGEIFFRQNEYEKAIDNLETSITYKTKINNLYIILGNSFLIANSYIHNKYYLSNALYFYTVALKNNPNNCLCLKNCAYIYEKQRDYSNTLNMLDKLLNINLEDSLILCYYGEILSNMKRYNDAISSFTKANDIDPENVHNLNQRAIVYYILQEYDKALLDLNKAIQLDPLNSIAYYYKWLIYNTIEDANNESLVFEKCSKLGVWSHLCKVCKFNDCDFDLGIFNNFNLFMYKGHVLSFKDEAFNFSLPEISNYDFDDYYIIWKINIKNVSSKNCFVKFIIKEEWVGEKEHILKYEDLLKLEGLGWIEYKLPYMNYFWARHLIEANGFIDMQIDYVRCIPCNKTHEKQTYFPKMNHLSSIHNLLPNVPEAFMDKYFSRKEMENLLELKDIIGNL</sequence>
<dbReference type="STRING" id="658196.A0A397T7P4"/>
<reference evidence="5 6" key="1">
    <citation type="submission" date="2018-06" db="EMBL/GenBank/DDBJ databases">
        <title>Comparative genomics reveals the genomic features of Rhizophagus irregularis, R. cerebriforme, R. diaphanum and Gigaspora rosea, and their symbiotic lifestyle signature.</title>
        <authorList>
            <person name="Morin E."/>
            <person name="San Clemente H."/>
            <person name="Chen E.C.H."/>
            <person name="De La Providencia I."/>
            <person name="Hainaut M."/>
            <person name="Kuo A."/>
            <person name="Kohler A."/>
            <person name="Murat C."/>
            <person name="Tang N."/>
            <person name="Roy S."/>
            <person name="Loubradou J."/>
            <person name="Henrissat B."/>
            <person name="Grigoriev I.V."/>
            <person name="Corradi N."/>
            <person name="Roux C."/>
            <person name="Martin F.M."/>
        </authorList>
    </citation>
    <scope>NUCLEOTIDE SEQUENCE [LARGE SCALE GENOMIC DNA]</scope>
    <source>
        <strain evidence="5 6">DAOM 227022</strain>
    </source>
</reference>
<dbReference type="InterPro" id="IPR019734">
    <property type="entry name" value="TPR_rpt"/>
</dbReference>
<proteinExistence type="predicted"/>
<evidence type="ECO:0000313" key="6">
    <source>
        <dbReference type="Proteomes" id="UP000265703"/>
    </source>
</evidence>
<comment type="caution">
    <text evidence="5">The sequence shown here is derived from an EMBL/GenBank/DDBJ whole genome shotgun (WGS) entry which is preliminary data.</text>
</comment>
<feature type="repeat" description="TPR" evidence="3">
    <location>
        <begin position="882"/>
        <end position="915"/>
    </location>
</feature>
<dbReference type="AlphaFoldDB" id="A0A397T7P4"/>
<feature type="binding site" evidence="4">
    <location>
        <position position="142"/>
    </location>
    <ligand>
        <name>ATP</name>
        <dbReference type="ChEBI" id="CHEBI:30616"/>
    </ligand>
</feature>
<feature type="repeat" description="TPR" evidence="3">
    <location>
        <begin position="1025"/>
        <end position="1058"/>
    </location>
</feature>
<keyword evidence="2 3" id="KW-0802">TPR repeat</keyword>
<dbReference type="PROSITE" id="PS00107">
    <property type="entry name" value="PROTEIN_KINASE_ATP"/>
    <property type="match status" value="1"/>
</dbReference>
<dbReference type="SMART" id="SM00028">
    <property type="entry name" value="TPR"/>
    <property type="match status" value="5"/>
</dbReference>
<feature type="repeat" description="TPR" evidence="3">
    <location>
        <begin position="991"/>
        <end position="1024"/>
    </location>
</feature>
<dbReference type="SUPFAM" id="SSF56112">
    <property type="entry name" value="Protein kinase-like (PK-like)"/>
    <property type="match status" value="1"/>
</dbReference>
<dbReference type="InterPro" id="IPR050498">
    <property type="entry name" value="Ycf3"/>
</dbReference>
<evidence type="ECO:0000256" key="4">
    <source>
        <dbReference type="PROSITE-ProRule" id="PRU10141"/>
    </source>
</evidence>
<dbReference type="Pfam" id="PF13181">
    <property type="entry name" value="TPR_8"/>
    <property type="match status" value="1"/>
</dbReference>
<evidence type="ECO:0000256" key="3">
    <source>
        <dbReference type="PROSITE-ProRule" id="PRU00339"/>
    </source>
</evidence>
<dbReference type="InterPro" id="IPR011009">
    <property type="entry name" value="Kinase-like_dom_sf"/>
</dbReference>
<accession>A0A397T7P4</accession>
<dbReference type="InterPro" id="IPR011990">
    <property type="entry name" value="TPR-like_helical_dom_sf"/>
</dbReference>
<dbReference type="Gene3D" id="3.30.200.20">
    <property type="entry name" value="Phosphorylase Kinase, domain 1"/>
    <property type="match status" value="1"/>
</dbReference>
<name>A0A397T7P4_9GLOM</name>
<dbReference type="Pfam" id="PF12895">
    <property type="entry name" value="ANAPC3"/>
    <property type="match status" value="1"/>
</dbReference>
<keyword evidence="6" id="KW-1185">Reference proteome</keyword>
<dbReference type="Proteomes" id="UP000265703">
    <property type="component" value="Unassembled WGS sequence"/>
</dbReference>
<dbReference type="Gene3D" id="3.30.40.10">
    <property type="entry name" value="Zinc/RING finger domain, C3HC4 (zinc finger)"/>
    <property type="match status" value="1"/>
</dbReference>
<dbReference type="SUPFAM" id="SSF57850">
    <property type="entry name" value="RING/U-box"/>
    <property type="match status" value="1"/>
</dbReference>
<protein>
    <submittedName>
        <fullName evidence="5">Uncharacterized protein</fullName>
    </submittedName>
</protein>
<evidence type="ECO:0000256" key="1">
    <source>
        <dbReference type="ARBA" id="ARBA00022737"/>
    </source>
</evidence>
<evidence type="ECO:0000256" key="2">
    <source>
        <dbReference type="ARBA" id="ARBA00022803"/>
    </source>
</evidence>
<dbReference type="PANTHER" id="PTHR44858:SF1">
    <property type="entry name" value="UDP-N-ACETYLGLUCOSAMINE--PEPTIDE N-ACETYLGLUCOSAMINYLTRANSFERASE SPINDLY-RELATED"/>
    <property type="match status" value="1"/>
</dbReference>
<dbReference type="GO" id="GO:0005524">
    <property type="term" value="F:ATP binding"/>
    <property type="evidence" value="ECO:0007669"/>
    <property type="project" value="UniProtKB-UniRule"/>
</dbReference>
<dbReference type="PANTHER" id="PTHR44858">
    <property type="entry name" value="TETRATRICOPEPTIDE REPEAT PROTEIN 6"/>
    <property type="match status" value="1"/>
</dbReference>
<dbReference type="SUPFAM" id="SSF48452">
    <property type="entry name" value="TPR-like"/>
    <property type="match status" value="1"/>
</dbReference>
<dbReference type="PROSITE" id="PS50005">
    <property type="entry name" value="TPR"/>
    <property type="match status" value="3"/>
</dbReference>
<dbReference type="OrthoDB" id="1926212at2759"/>